<dbReference type="GO" id="GO:0032451">
    <property type="term" value="F:demethylase activity"/>
    <property type="evidence" value="ECO:0007669"/>
    <property type="project" value="TreeGrafter"/>
</dbReference>
<dbReference type="InterPro" id="IPR000504">
    <property type="entry name" value="RRM_dom"/>
</dbReference>
<evidence type="ECO:0000313" key="6">
    <source>
        <dbReference type="EMBL" id="KAK2170241.1"/>
    </source>
</evidence>
<organism evidence="6 7">
    <name type="scientific">Ridgeia piscesae</name>
    <name type="common">Tubeworm</name>
    <dbReference type="NCBI Taxonomy" id="27915"/>
    <lineage>
        <taxon>Eukaryota</taxon>
        <taxon>Metazoa</taxon>
        <taxon>Spiralia</taxon>
        <taxon>Lophotrochozoa</taxon>
        <taxon>Annelida</taxon>
        <taxon>Polychaeta</taxon>
        <taxon>Sedentaria</taxon>
        <taxon>Canalipalpata</taxon>
        <taxon>Sabellida</taxon>
        <taxon>Siboglinidae</taxon>
        <taxon>Ridgeia</taxon>
    </lineage>
</organism>
<dbReference type="Pfam" id="PF13532">
    <property type="entry name" value="2OG-FeII_Oxy_2"/>
    <property type="match status" value="1"/>
</dbReference>
<dbReference type="PANTHER" id="PTHR12463:SF1">
    <property type="entry name" value="2-OXOGLUTARATE AND FE-DEPENDENT OXYGENASE FAMILY PROTEIN"/>
    <property type="match status" value="1"/>
</dbReference>
<dbReference type="PANTHER" id="PTHR12463">
    <property type="entry name" value="OXYGENASE-RELATED"/>
    <property type="match status" value="1"/>
</dbReference>
<dbReference type="InterPro" id="IPR027450">
    <property type="entry name" value="AlkB-like"/>
</dbReference>
<dbReference type="GO" id="GO:0016491">
    <property type="term" value="F:oxidoreductase activity"/>
    <property type="evidence" value="ECO:0007669"/>
    <property type="project" value="TreeGrafter"/>
</dbReference>
<dbReference type="Pfam" id="PF00076">
    <property type="entry name" value="RRM_1"/>
    <property type="match status" value="1"/>
</dbReference>
<reference evidence="6" key="1">
    <citation type="journal article" date="2023" name="Mol. Biol. Evol.">
        <title>Third-Generation Sequencing Reveals the Adaptive Role of the Epigenome in Three Deep-Sea Polychaetes.</title>
        <authorList>
            <person name="Perez M."/>
            <person name="Aroh O."/>
            <person name="Sun Y."/>
            <person name="Lan Y."/>
            <person name="Juniper S.K."/>
            <person name="Young C.R."/>
            <person name="Angers B."/>
            <person name="Qian P.Y."/>
        </authorList>
    </citation>
    <scope>NUCLEOTIDE SEQUENCE</scope>
    <source>
        <strain evidence="6">R07B-5</strain>
    </source>
</reference>
<gene>
    <name evidence="6" type="ORF">NP493_1156g01017</name>
</gene>
<dbReference type="SUPFAM" id="SSF51197">
    <property type="entry name" value="Clavaminate synthase-like"/>
    <property type="match status" value="1"/>
</dbReference>
<accession>A0AAD9KFH2</accession>
<keyword evidence="7" id="KW-1185">Reference proteome</keyword>
<dbReference type="Gene3D" id="3.40.50.150">
    <property type="entry name" value="Vaccinia Virus protein VP39"/>
    <property type="match status" value="1"/>
</dbReference>
<evidence type="ECO:0000259" key="5">
    <source>
        <dbReference type="PROSITE" id="PS51471"/>
    </source>
</evidence>
<evidence type="ECO:0000256" key="3">
    <source>
        <dbReference type="PROSITE-ProRule" id="PRU00176"/>
    </source>
</evidence>
<dbReference type="SUPFAM" id="SSF54928">
    <property type="entry name" value="RNA-binding domain, RBD"/>
    <property type="match status" value="1"/>
</dbReference>
<dbReference type="InterPro" id="IPR032857">
    <property type="entry name" value="ALKBH4"/>
</dbReference>
<comment type="similarity">
    <text evidence="2">Belongs to the alkB family.</text>
</comment>
<evidence type="ECO:0000259" key="4">
    <source>
        <dbReference type="PROSITE" id="PS50102"/>
    </source>
</evidence>
<evidence type="ECO:0000256" key="1">
    <source>
        <dbReference type="ARBA" id="ARBA00001954"/>
    </source>
</evidence>
<evidence type="ECO:0000313" key="7">
    <source>
        <dbReference type="Proteomes" id="UP001209878"/>
    </source>
</evidence>
<dbReference type="EMBL" id="JAODUO010001155">
    <property type="protein sequence ID" value="KAK2170241.1"/>
    <property type="molecule type" value="Genomic_DNA"/>
</dbReference>
<evidence type="ECO:0008006" key="8">
    <source>
        <dbReference type="Google" id="ProtNLM"/>
    </source>
</evidence>
<dbReference type="InterPro" id="IPR037151">
    <property type="entry name" value="AlkB-like_sf"/>
</dbReference>
<protein>
    <recommendedName>
        <fullName evidence="8">Alkylated DNA repair protein alkB homolog 8</fullName>
    </recommendedName>
</protein>
<dbReference type="InterPro" id="IPR029063">
    <property type="entry name" value="SAM-dependent_MTases_sf"/>
</dbReference>
<evidence type="ECO:0000256" key="2">
    <source>
        <dbReference type="ARBA" id="ARBA00007879"/>
    </source>
</evidence>
<keyword evidence="3" id="KW-0694">RNA-binding</keyword>
<dbReference type="Gene3D" id="2.60.120.590">
    <property type="entry name" value="Alpha-ketoglutarate-dependent dioxygenase AlkB-like"/>
    <property type="match status" value="1"/>
</dbReference>
<comment type="cofactor">
    <cofactor evidence="1">
        <name>Fe(2+)</name>
        <dbReference type="ChEBI" id="CHEBI:29033"/>
    </cofactor>
</comment>
<dbReference type="PROSITE" id="PS51471">
    <property type="entry name" value="FE2OG_OXY"/>
    <property type="match status" value="1"/>
</dbReference>
<dbReference type="Proteomes" id="UP001209878">
    <property type="component" value="Unassembled WGS sequence"/>
</dbReference>
<dbReference type="InterPro" id="IPR035979">
    <property type="entry name" value="RBD_domain_sf"/>
</dbReference>
<sequence>MAAPSLHVSGAKMSKSDRRLLRKHNKFKINFARRKDVHISDIPTQHLLVNNGGLGNNVQREQLLSVFEPFGRVTSLVMEQDQPYAFVSYSSIPEALAACTAIHGCLVKALQTVPSAQDVQLFLTYVDRVPDVAMPSSGLPEGLVMIRDFVSEDEEQVFLQCVDWDSSDSQLSEGAHLTLKHRRVKHYGYEFMYGINNVDPDRPLEQGIPHECDQFLDRLMALGCLNQRPDQLTVNQYKPGQGIPVHVDTHSAFEDGIVVLSLGSQAIMDFKGPKGEHFPVMLPRRSLAVMLGPSRYQFTHGIMPRKSDVMPVQSASGDSLTLSRRDTRTSFTFRILRRGPCHCCYREQCDSQTPHGSQVCTRRLQGHFSDTRHSPWPRVVEFLKQLPLGALVADVGCGNGKYLSINPGIHMVRVLELSWLKS</sequence>
<dbReference type="Gene3D" id="3.30.70.330">
    <property type="match status" value="1"/>
</dbReference>
<comment type="caution">
    <text evidence="6">The sequence shown here is derived from an EMBL/GenBank/DDBJ whole genome shotgun (WGS) entry which is preliminary data.</text>
</comment>
<proteinExistence type="inferred from homology"/>
<dbReference type="PROSITE" id="PS50102">
    <property type="entry name" value="RRM"/>
    <property type="match status" value="1"/>
</dbReference>
<dbReference type="GO" id="GO:0003723">
    <property type="term" value="F:RNA binding"/>
    <property type="evidence" value="ECO:0007669"/>
    <property type="project" value="UniProtKB-UniRule"/>
</dbReference>
<dbReference type="GO" id="GO:0070988">
    <property type="term" value="P:demethylation"/>
    <property type="evidence" value="ECO:0007669"/>
    <property type="project" value="InterPro"/>
</dbReference>
<feature type="domain" description="Fe2OG dioxygenase" evidence="5">
    <location>
        <begin position="228"/>
        <end position="337"/>
    </location>
</feature>
<dbReference type="InterPro" id="IPR012677">
    <property type="entry name" value="Nucleotide-bd_a/b_plait_sf"/>
</dbReference>
<dbReference type="InterPro" id="IPR005123">
    <property type="entry name" value="Oxoglu/Fe-dep_dioxygenase_dom"/>
</dbReference>
<dbReference type="AlphaFoldDB" id="A0AAD9KFH2"/>
<name>A0AAD9KFH2_RIDPI</name>
<feature type="domain" description="RRM" evidence="4">
    <location>
        <begin position="35"/>
        <end position="128"/>
    </location>
</feature>